<keyword evidence="6" id="KW-0408">Iron</keyword>
<protein>
    <submittedName>
        <fullName evidence="10">Cloroperoxidase</fullName>
    </submittedName>
</protein>
<evidence type="ECO:0000256" key="5">
    <source>
        <dbReference type="ARBA" id="ARBA00023002"/>
    </source>
</evidence>
<dbReference type="GO" id="GO:0046872">
    <property type="term" value="F:metal ion binding"/>
    <property type="evidence" value="ECO:0007669"/>
    <property type="project" value="UniProtKB-KW"/>
</dbReference>
<evidence type="ECO:0000256" key="3">
    <source>
        <dbReference type="ARBA" id="ARBA00022617"/>
    </source>
</evidence>
<reference evidence="10" key="1">
    <citation type="journal article" date="2019" name="Environ. Microbiol.">
        <title>Fungal ecological strategies reflected in gene transcription - a case study of two litter decomposers.</title>
        <authorList>
            <person name="Barbi F."/>
            <person name="Kohler A."/>
            <person name="Barry K."/>
            <person name="Baskaran P."/>
            <person name="Daum C."/>
            <person name="Fauchery L."/>
            <person name="Ihrmark K."/>
            <person name="Kuo A."/>
            <person name="LaButti K."/>
            <person name="Lipzen A."/>
            <person name="Morin E."/>
            <person name="Grigoriev I.V."/>
            <person name="Henrissat B."/>
            <person name="Lindahl B."/>
            <person name="Martin F."/>
        </authorList>
    </citation>
    <scope>NUCLEOTIDE SEQUENCE</scope>
    <source>
        <strain evidence="10">JB14</strain>
    </source>
</reference>
<keyword evidence="5" id="KW-0560">Oxidoreductase</keyword>
<comment type="cofactor">
    <cofactor evidence="1">
        <name>heme b</name>
        <dbReference type="ChEBI" id="CHEBI:60344"/>
    </cofactor>
</comment>
<dbReference type="InterPro" id="IPR000028">
    <property type="entry name" value="Chloroperoxidase"/>
</dbReference>
<dbReference type="SUPFAM" id="SSF47571">
    <property type="entry name" value="Cloroperoxidase"/>
    <property type="match status" value="1"/>
</dbReference>
<feature type="chain" id="PRO_5025358275" evidence="8">
    <location>
        <begin position="20"/>
        <end position="252"/>
    </location>
</feature>
<evidence type="ECO:0000256" key="6">
    <source>
        <dbReference type="ARBA" id="ARBA00023004"/>
    </source>
</evidence>
<keyword evidence="4" id="KW-0479">Metal-binding</keyword>
<evidence type="ECO:0000313" key="11">
    <source>
        <dbReference type="Proteomes" id="UP000799118"/>
    </source>
</evidence>
<feature type="signal peptide" evidence="8">
    <location>
        <begin position="1"/>
        <end position="19"/>
    </location>
</feature>
<keyword evidence="8" id="KW-0732">Signal</keyword>
<evidence type="ECO:0000256" key="8">
    <source>
        <dbReference type="SAM" id="SignalP"/>
    </source>
</evidence>
<dbReference type="OrthoDB" id="407298at2759"/>
<dbReference type="InterPro" id="IPR036851">
    <property type="entry name" value="Chloroperoxidase-like_sf"/>
</dbReference>
<evidence type="ECO:0000256" key="4">
    <source>
        <dbReference type="ARBA" id="ARBA00022723"/>
    </source>
</evidence>
<keyword evidence="11" id="KW-1185">Reference proteome</keyword>
<evidence type="ECO:0000256" key="7">
    <source>
        <dbReference type="ARBA" id="ARBA00025795"/>
    </source>
</evidence>
<organism evidence="10 11">
    <name type="scientific">Gymnopus androsaceus JB14</name>
    <dbReference type="NCBI Taxonomy" id="1447944"/>
    <lineage>
        <taxon>Eukaryota</taxon>
        <taxon>Fungi</taxon>
        <taxon>Dikarya</taxon>
        <taxon>Basidiomycota</taxon>
        <taxon>Agaricomycotina</taxon>
        <taxon>Agaricomycetes</taxon>
        <taxon>Agaricomycetidae</taxon>
        <taxon>Agaricales</taxon>
        <taxon>Marasmiineae</taxon>
        <taxon>Omphalotaceae</taxon>
        <taxon>Gymnopus</taxon>
    </lineage>
</organism>
<evidence type="ECO:0000259" key="9">
    <source>
        <dbReference type="PROSITE" id="PS51405"/>
    </source>
</evidence>
<evidence type="ECO:0000256" key="1">
    <source>
        <dbReference type="ARBA" id="ARBA00001970"/>
    </source>
</evidence>
<dbReference type="Gene3D" id="1.10.489.10">
    <property type="entry name" value="Chloroperoxidase-like"/>
    <property type="match status" value="1"/>
</dbReference>
<sequence>MLGIKFLTILSLLFFKCFCFRLETPGEGDLRGPCPFLNALANHNYLPHNGKDITISQVLDTSKKGFNVEPDVLGLFAKLALITSANYTVFSLTDINLHDCIETDASLSRADAFTNANNLGFNETIYQTLASSNPGVDYYNVTSAGAVMKARLADSVATNPELVNGDKEITFRATESALYLIVLGNPDSGVAPKKFVDVLFSEERIPYDEGWAAPSVPINGSVVGPIAGSVMNASQWVATGGNHTGALPFTVG</sequence>
<keyword evidence="3" id="KW-0349">Heme</keyword>
<accession>A0A6A4HX40</accession>
<evidence type="ECO:0000313" key="10">
    <source>
        <dbReference type="EMBL" id="KAE9403079.1"/>
    </source>
</evidence>
<feature type="domain" description="Heme haloperoxidase family profile" evidence="9">
    <location>
        <begin position="14"/>
        <end position="228"/>
    </location>
</feature>
<proteinExistence type="inferred from homology"/>
<dbReference type="Pfam" id="PF01328">
    <property type="entry name" value="Peroxidase_2"/>
    <property type="match status" value="1"/>
</dbReference>
<name>A0A6A4HX40_9AGAR</name>
<dbReference type="PANTHER" id="PTHR33577">
    <property type="entry name" value="STERIGMATOCYSTIN BIOSYNTHESIS PEROXIDASE STCC-RELATED"/>
    <property type="match status" value="1"/>
</dbReference>
<evidence type="ECO:0000256" key="2">
    <source>
        <dbReference type="ARBA" id="ARBA00022559"/>
    </source>
</evidence>
<gene>
    <name evidence="10" type="ORF">BT96DRAFT_1082433</name>
</gene>
<comment type="similarity">
    <text evidence="7">Belongs to the chloroperoxidase family.</text>
</comment>
<keyword evidence="2" id="KW-0575">Peroxidase</keyword>
<dbReference type="PROSITE" id="PS51405">
    <property type="entry name" value="HEME_HALOPEROXIDASE"/>
    <property type="match status" value="1"/>
</dbReference>
<dbReference type="PANTHER" id="PTHR33577:SF9">
    <property type="entry name" value="PEROXIDASE STCC"/>
    <property type="match status" value="1"/>
</dbReference>
<dbReference type="Proteomes" id="UP000799118">
    <property type="component" value="Unassembled WGS sequence"/>
</dbReference>
<dbReference type="EMBL" id="ML769428">
    <property type="protein sequence ID" value="KAE9403079.1"/>
    <property type="molecule type" value="Genomic_DNA"/>
</dbReference>
<dbReference type="GO" id="GO:0004601">
    <property type="term" value="F:peroxidase activity"/>
    <property type="evidence" value="ECO:0007669"/>
    <property type="project" value="UniProtKB-KW"/>
</dbReference>
<dbReference type="AlphaFoldDB" id="A0A6A4HX40"/>